<sequence>MKKSLLSAVALTAVMAFGGSAWADVLVGVAGPLTGPNAAFGAQLQKGAEQAAADINAAGGINGEKIKIVLGDDVSDPKQGVSVANKFVADGVKFVVGHFNSSVSIPASEVYAENGIVQITPASTNPKFTDRGLWNTFRTCGRDDQQGAVAGQYIAEKFKGVPVAVVHDKTTYGQGLADETKKAMNKLGIKEVIYEGITVGDKDFSALISKMKNAGVGIVYFGGLHTEAGLLMRQMADQGVKAPLMSGDGITSNELASIAGDAVNGTLMTFPPDPRQNPNAKDLVEKFRKAGFEPEAYTLYSYAAMQIFADAAKAAKSNDPQKVAEAMKAKGPFKTAIGDIGFDAKGDITRPDYVMYEWKKGPDGKYSYFQM</sequence>
<gene>
    <name evidence="7" type="ORF">FNA46_18855</name>
</gene>
<dbReference type="Proteomes" id="UP000316801">
    <property type="component" value="Unassembled WGS sequence"/>
</dbReference>
<reference evidence="7 8" key="1">
    <citation type="submission" date="2019-07" db="EMBL/GenBank/DDBJ databases">
        <title>Ln-dependent methylotrophs.</title>
        <authorList>
            <person name="Tani A."/>
        </authorList>
    </citation>
    <scope>NUCLEOTIDE SEQUENCE [LARGE SCALE GENOMIC DNA]</scope>
    <source>
        <strain evidence="7 8">SM12</strain>
    </source>
</reference>
<feature type="signal peptide" evidence="5">
    <location>
        <begin position="1"/>
        <end position="23"/>
    </location>
</feature>
<comment type="similarity">
    <text evidence="1">Belongs to the leucine-binding protein family.</text>
</comment>
<accession>A0A549T231</accession>
<dbReference type="GO" id="GO:0006865">
    <property type="term" value="P:amino acid transport"/>
    <property type="evidence" value="ECO:0007669"/>
    <property type="project" value="UniProtKB-KW"/>
</dbReference>
<dbReference type="PRINTS" id="PR00337">
    <property type="entry name" value="LEUILEVALBP"/>
</dbReference>
<organism evidence="7 8">
    <name type="scientific">Rhizobium straminoryzae</name>
    <dbReference type="NCBI Taxonomy" id="1387186"/>
    <lineage>
        <taxon>Bacteria</taxon>
        <taxon>Pseudomonadati</taxon>
        <taxon>Pseudomonadota</taxon>
        <taxon>Alphaproteobacteria</taxon>
        <taxon>Hyphomicrobiales</taxon>
        <taxon>Rhizobiaceae</taxon>
        <taxon>Rhizobium/Agrobacterium group</taxon>
        <taxon>Rhizobium</taxon>
    </lineage>
</organism>
<name>A0A549T231_9HYPH</name>
<dbReference type="EMBL" id="VJMG01000059">
    <property type="protein sequence ID" value="TRL35922.1"/>
    <property type="molecule type" value="Genomic_DNA"/>
</dbReference>
<keyword evidence="3 5" id="KW-0732">Signal</keyword>
<evidence type="ECO:0000313" key="7">
    <source>
        <dbReference type="EMBL" id="TRL35922.1"/>
    </source>
</evidence>
<dbReference type="AlphaFoldDB" id="A0A549T231"/>
<evidence type="ECO:0000256" key="4">
    <source>
        <dbReference type="ARBA" id="ARBA00022970"/>
    </source>
</evidence>
<dbReference type="CDD" id="cd06342">
    <property type="entry name" value="PBP1_ABC_LIVBP-like"/>
    <property type="match status" value="1"/>
</dbReference>
<dbReference type="SUPFAM" id="SSF53822">
    <property type="entry name" value="Periplasmic binding protein-like I"/>
    <property type="match status" value="1"/>
</dbReference>
<comment type="caution">
    <text evidence="7">The sequence shown here is derived from an EMBL/GenBank/DDBJ whole genome shotgun (WGS) entry which is preliminary data.</text>
</comment>
<evidence type="ECO:0000256" key="5">
    <source>
        <dbReference type="SAM" id="SignalP"/>
    </source>
</evidence>
<dbReference type="Gene3D" id="3.40.50.2300">
    <property type="match status" value="2"/>
</dbReference>
<dbReference type="InterPro" id="IPR000709">
    <property type="entry name" value="Leu_Ile_Val-bd"/>
</dbReference>
<protein>
    <submittedName>
        <fullName evidence="7">Branched-chain amino acid ABC transporter substrate-binding protein</fullName>
    </submittedName>
</protein>
<dbReference type="InterPro" id="IPR028082">
    <property type="entry name" value="Peripla_BP_I"/>
</dbReference>
<dbReference type="PANTHER" id="PTHR47151:SF2">
    <property type="entry name" value="AMINO ACID BINDING PROTEIN"/>
    <property type="match status" value="1"/>
</dbReference>
<feature type="chain" id="PRO_5021928173" evidence="5">
    <location>
        <begin position="24"/>
        <end position="371"/>
    </location>
</feature>
<keyword evidence="8" id="KW-1185">Reference proteome</keyword>
<dbReference type="Pfam" id="PF13458">
    <property type="entry name" value="Peripla_BP_6"/>
    <property type="match status" value="1"/>
</dbReference>
<dbReference type="PANTHER" id="PTHR47151">
    <property type="entry name" value="LEU/ILE/VAL-BINDING ABC TRANSPORTER SUBUNIT"/>
    <property type="match status" value="1"/>
</dbReference>
<evidence type="ECO:0000256" key="1">
    <source>
        <dbReference type="ARBA" id="ARBA00010062"/>
    </source>
</evidence>
<dbReference type="InterPro" id="IPR028081">
    <property type="entry name" value="Leu-bd"/>
</dbReference>
<keyword evidence="4" id="KW-0029">Amino-acid transport</keyword>
<evidence type="ECO:0000256" key="2">
    <source>
        <dbReference type="ARBA" id="ARBA00022448"/>
    </source>
</evidence>
<proteinExistence type="inferred from homology"/>
<evidence type="ECO:0000313" key="8">
    <source>
        <dbReference type="Proteomes" id="UP000316801"/>
    </source>
</evidence>
<evidence type="ECO:0000259" key="6">
    <source>
        <dbReference type="Pfam" id="PF13458"/>
    </source>
</evidence>
<keyword evidence="2" id="KW-0813">Transport</keyword>
<dbReference type="RefSeq" id="WP_143126758.1">
    <property type="nucleotide sequence ID" value="NZ_VJMG01000059.1"/>
</dbReference>
<evidence type="ECO:0000256" key="3">
    <source>
        <dbReference type="ARBA" id="ARBA00022729"/>
    </source>
</evidence>
<feature type="domain" description="Leucine-binding protein" evidence="6">
    <location>
        <begin position="27"/>
        <end position="361"/>
    </location>
</feature>